<keyword evidence="11" id="KW-1185">Reference proteome</keyword>
<reference evidence="10 11" key="1">
    <citation type="journal article" date="2024" name="BMC Genomics">
        <title>Genome assembly of redclaw crayfish (Cherax quadricarinatus) provides insights into its immune adaptation and hypoxia tolerance.</title>
        <authorList>
            <person name="Liu Z."/>
            <person name="Zheng J."/>
            <person name="Li H."/>
            <person name="Fang K."/>
            <person name="Wang S."/>
            <person name="He J."/>
            <person name="Zhou D."/>
            <person name="Weng S."/>
            <person name="Chi M."/>
            <person name="Gu Z."/>
            <person name="He J."/>
            <person name="Li F."/>
            <person name="Wang M."/>
        </authorList>
    </citation>
    <scope>NUCLEOTIDE SEQUENCE [LARGE SCALE GENOMIC DNA]</scope>
    <source>
        <strain evidence="10">ZL_2023a</strain>
    </source>
</reference>
<dbReference type="Gene3D" id="2.60.120.260">
    <property type="entry name" value="Galactose-binding domain-like"/>
    <property type="match status" value="1"/>
</dbReference>
<dbReference type="InterPro" id="IPR012919">
    <property type="entry name" value="SUN_dom"/>
</dbReference>
<feature type="region of interest" description="Disordered" evidence="7">
    <location>
        <begin position="367"/>
        <end position="418"/>
    </location>
</feature>
<evidence type="ECO:0000256" key="5">
    <source>
        <dbReference type="ARBA" id="ARBA00023136"/>
    </source>
</evidence>
<feature type="compositionally biased region" description="Polar residues" evidence="7">
    <location>
        <begin position="394"/>
        <end position="405"/>
    </location>
</feature>
<dbReference type="GO" id="GO:0034993">
    <property type="term" value="C:meiotic nuclear membrane microtubule tethering complex"/>
    <property type="evidence" value="ECO:0007669"/>
    <property type="project" value="TreeGrafter"/>
</dbReference>
<dbReference type="Proteomes" id="UP001445076">
    <property type="component" value="Unassembled WGS sequence"/>
</dbReference>
<keyword evidence="4 6" id="KW-0175">Coiled coil</keyword>
<dbReference type="FunFam" id="2.60.120.260:FF:000009">
    <property type="entry name" value="SUN domain-containing protein 1 isoform X1"/>
    <property type="match status" value="1"/>
</dbReference>
<feature type="transmembrane region" description="Helical" evidence="8">
    <location>
        <begin position="879"/>
        <end position="901"/>
    </location>
</feature>
<feature type="transmembrane region" description="Helical" evidence="8">
    <location>
        <begin position="735"/>
        <end position="758"/>
    </location>
</feature>
<reference evidence="10" key="2">
    <citation type="submission" date="2024-01" db="EMBL/GenBank/DDBJ databases">
        <authorList>
            <person name="He J."/>
            <person name="Wang M."/>
            <person name="Zheng J."/>
            <person name="Liu Z."/>
        </authorList>
    </citation>
    <scope>NUCLEOTIDE SEQUENCE</scope>
    <source>
        <strain evidence="10">ZL_2023a</strain>
        <tissue evidence="10">Muscle</tissue>
    </source>
</reference>
<dbReference type="PANTHER" id="PTHR12911:SF8">
    <property type="entry name" value="KLAROID PROTEIN-RELATED"/>
    <property type="match status" value="1"/>
</dbReference>
<dbReference type="PANTHER" id="PTHR12911">
    <property type="entry name" value="SAD1/UNC-84-LIKE PROTEIN-RELATED"/>
    <property type="match status" value="1"/>
</dbReference>
<feature type="transmembrane region" description="Helical" evidence="8">
    <location>
        <begin position="576"/>
        <end position="597"/>
    </location>
</feature>
<gene>
    <name evidence="10" type="ORF">OTU49_013264</name>
</gene>
<dbReference type="Pfam" id="PF07738">
    <property type="entry name" value="Sad1_UNC"/>
    <property type="match status" value="1"/>
</dbReference>
<feature type="transmembrane region" description="Helical" evidence="8">
    <location>
        <begin position="686"/>
        <end position="703"/>
    </location>
</feature>
<dbReference type="EMBL" id="JARKIK010000006">
    <property type="protein sequence ID" value="KAK8751168.1"/>
    <property type="molecule type" value="Genomic_DNA"/>
</dbReference>
<feature type="transmembrane region" description="Helical" evidence="8">
    <location>
        <begin position="770"/>
        <end position="794"/>
    </location>
</feature>
<feature type="region of interest" description="Disordered" evidence="7">
    <location>
        <begin position="273"/>
        <end position="293"/>
    </location>
</feature>
<protein>
    <recommendedName>
        <fullName evidence="9">SUN domain-containing protein</fullName>
    </recommendedName>
</protein>
<dbReference type="InterPro" id="IPR045119">
    <property type="entry name" value="SUN1-5"/>
</dbReference>
<feature type="transmembrane region" description="Helical" evidence="8">
    <location>
        <begin position="645"/>
        <end position="666"/>
    </location>
</feature>
<sequence>MEDSLQPRTDTSGSSADLDTFQESFSSDVVYLPTQRTPQEPSHLTLRSQCAHNKCPLGEGINFRSRISPSPSKQEDATYMETRSGKRYGTLSCTTEEIRSRRRRRSDQSRLGTSSSSTSTLDVSNRDIHLRDRHNHTHRDHHTHLEHTHNHHENTHHLKEHHELRLDHLQNRNGSYKLNNTDDYYQGQSQLLPAGEMVDRSSRIPPRKIKDTNVTSRESKITVSHTGVSKSSNGGPQIAMNGGIGGFAQSVKTSVLGFLTPSKEKTLPVVVESPESEFEKSNSTGERVVASSPASETFMSAREFFAKADLRDRLTSDYFSGTDTPSKLRESTRRLSLHKPHNSYIAYSSDEELDEWQQQPKSDYTYSESLTYRKRVTPDRKIGSPNMSRRGLKSGNQSYNKSADFSTHSMSLDSDSSHLSLRTRNVLRQMDALSDTSDEEVQEEVTHPRQLRSSRSRSIDMAKVNGSLITRTVTSSYTTTRTLHRGLDTESDVDDGTESTVPLRATPLTARSGTPLSRAGTPIHRPHSKSTLLRDASKGGYTLAKGAIAEDLEEEERPENVLSVWTKKTWQSLTRVTTIIVTSVFMMAATAVAGATANKVCDLSTSEKSSKYSFLSTMNTSRRKIMTVLTEYFESTRNYLRKNPVLLWIPLFLLFLLLAIVAYWWLLQSRAKTGDASDPTKTDGPFFLNLILTSASDLAFWMFSGISHGFAFVHKSVVDISSWLASAWYTSLSSLWGLIMGMFSLLGSAVQICLSYILHFLYVILEYIQYLTLAVLSFFSSFVSFVSGLFMSIIGTSPTSEDLNSLNEESLSWNIHSLASSFSPMAWMSNTYVSLTEVVETSGNWLWTGWLWLVLSVSEVLTIATSFILWLLSSLCSLVWYLASGLWTLLIYTIIGTIGFITSTAATVSSLAVETSSTAISNVKGLVLPFFQSSHTTSKEFLNAGISLQSSADTTDVKDMHFKGASVAEVVSKVINSEELKVLIASVASGSSNKEHLTVEDVSNIVKSVMESELGKIRKEATELRNEIHIQSNSSQNTSTLVLSLKQQHEHLLQQLDLLGAGLAKIEGSSEVDHEQLEAHQQKYSEQLFNLRENIEHLSGQLKELQNDHTTLATEVKSCCKNAGITLADVEKHITMLLGDILGLPESSTIHATGKTSGGPVLWSARDMGAWLKSYFVAKDELETRLNGLMTTLQAKTISGEEKEAAVVATQAAVAQTTQLVMETVLEKLRSEIQKQHADFLEISKQQVAEQVEVAAIVLEQKVSEQLEIQLHTSKQQLHDIVNAAVKQVVPVFIASAVSEAVATAVPDYVAAAVPEAVAKAVTGAVSMTMEGAVDTAVDKAVDTVVTDAVAHAIPDAVEVAISDAIADAVPKAVETALPKVVSEALVIAVNDAVKKTVSAEIQDFVAVAAQEAVASVLPSAVSTAVNETVSIAVAEAVAEVEASKAGDQHSKMKETGEGLELLAGVSSTSTSSGDASLFATVNLSKNNNGSTYSSVSTGMPFITGLNESAVIQIVKDALMKYDADKTGMVDHALESAGGNIISTRCTESYQVHQAEVMILGFPVYRYSTNNPRTIIQPDRMPGQCWAFKGSQGYIVIQLAGLVKPTAFSLEHIPKSLSPTGEIDSAPREFEVWGLLSENDEGIQLGSYEYSQNGEPLQSFIVEKEIDEYFPIVELKINSNHGNMHYTCLYRFRVHGVRHL</sequence>
<keyword evidence="2 8" id="KW-0812">Transmembrane</keyword>
<comment type="subcellular location">
    <subcellularLocation>
        <location evidence="1">Membrane</location>
    </subcellularLocation>
</comment>
<evidence type="ECO:0000313" key="11">
    <source>
        <dbReference type="Proteomes" id="UP001445076"/>
    </source>
</evidence>
<feature type="region of interest" description="Disordered" evidence="7">
    <location>
        <begin position="59"/>
        <end position="126"/>
    </location>
</feature>
<feature type="domain" description="SUN" evidence="9">
    <location>
        <begin position="1538"/>
        <end position="1699"/>
    </location>
</feature>
<feature type="transmembrane region" description="Helical" evidence="8">
    <location>
        <begin position="850"/>
        <end position="872"/>
    </location>
</feature>
<evidence type="ECO:0000313" key="10">
    <source>
        <dbReference type="EMBL" id="KAK8751157.1"/>
    </source>
</evidence>
<dbReference type="EMBL" id="JARKIK010000006">
    <property type="protein sequence ID" value="KAK8751157.1"/>
    <property type="molecule type" value="Genomic_DNA"/>
</dbReference>
<evidence type="ECO:0000259" key="9">
    <source>
        <dbReference type="PROSITE" id="PS51469"/>
    </source>
</evidence>
<keyword evidence="5 8" id="KW-0472">Membrane</keyword>
<feature type="coiled-coil region" evidence="6">
    <location>
        <begin position="1074"/>
        <end position="1115"/>
    </location>
</feature>
<feature type="region of interest" description="Disordered" evidence="7">
    <location>
        <begin position="316"/>
        <end position="335"/>
    </location>
</feature>
<proteinExistence type="predicted"/>
<accession>A0AAW0Y3D4</accession>
<evidence type="ECO:0000256" key="1">
    <source>
        <dbReference type="ARBA" id="ARBA00004370"/>
    </source>
</evidence>
<feature type="region of interest" description="Disordered" evidence="7">
    <location>
        <begin position="433"/>
        <end position="456"/>
    </location>
</feature>
<evidence type="ECO:0000256" key="4">
    <source>
        <dbReference type="ARBA" id="ARBA00023054"/>
    </source>
</evidence>
<dbReference type="GO" id="GO:0043495">
    <property type="term" value="F:protein-membrane adaptor activity"/>
    <property type="evidence" value="ECO:0007669"/>
    <property type="project" value="TreeGrafter"/>
</dbReference>
<organism evidence="10 11">
    <name type="scientific">Cherax quadricarinatus</name>
    <name type="common">Australian red claw crayfish</name>
    <dbReference type="NCBI Taxonomy" id="27406"/>
    <lineage>
        <taxon>Eukaryota</taxon>
        <taxon>Metazoa</taxon>
        <taxon>Ecdysozoa</taxon>
        <taxon>Arthropoda</taxon>
        <taxon>Crustacea</taxon>
        <taxon>Multicrustacea</taxon>
        <taxon>Malacostraca</taxon>
        <taxon>Eumalacostraca</taxon>
        <taxon>Eucarida</taxon>
        <taxon>Decapoda</taxon>
        <taxon>Pleocyemata</taxon>
        <taxon>Astacidea</taxon>
        <taxon>Parastacoidea</taxon>
        <taxon>Parastacidae</taxon>
        <taxon>Cherax</taxon>
    </lineage>
</organism>
<feature type="region of interest" description="Disordered" evidence="7">
    <location>
        <begin position="212"/>
        <end position="236"/>
    </location>
</feature>
<evidence type="ECO:0000256" key="3">
    <source>
        <dbReference type="ARBA" id="ARBA00022989"/>
    </source>
</evidence>
<feature type="compositionally biased region" description="Low complexity" evidence="7">
    <location>
        <begin position="406"/>
        <end position="418"/>
    </location>
</feature>
<feature type="compositionally biased region" description="Low complexity" evidence="7">
    <location>
        <begin position="109"/>
        <end position="120"/>
    </location>
</feature>
<keyword evidence="3 8" id="KW-1133">Transmembrane helix</keyword>
<feature type="region of interest" description="Disordered" evidence="7">
    <location>
        <begin position="1"/>
        <end position="22"/>
    </location>
</feature>
<dbReference type="PROSITE" id="PS51469">
    <property type="entry name" value="SUN"/>
    <property type="match status" value="1"/>
</dbReference>
<feature type="region of interest" description="Disordered" evidence="7">
    <location>
        <begin position="508"/>
        <end position="528"/>
    </location>
</feature>
<feature type="compositionally biased region" description="Polar residues" evidence="7">
    <location>
        <begin position="212"/>
        <end position="235"/>
    </location>
</feature>
<evidence type="ECO:0000256" key="7">
    <source>
        <dbReference type="SAM" id="MobiDB-lite"/>
    </source>
</evidence>
<comment type="caution">
    <text evidence="10">The sequence shown here is derived from an EMBL/GenBank/DDBJ whole genome shotgun (WGS) entry which is preliminary data.</text>
</comment>
<evidence type="ECO:0000256" key="6">
    <source>
        <dbReference type="SAM" id="Coils"/>
    </source>
</evidence>
<evidence type="ECO:0000256" key="8">
    <source>
        <dbReference type="SAM" id="Phobius"/>
    </source>
</evidence>
<name>A0AAW0Y3D4_CHEQU</name>
<evidence type="ECO:0000256" key="2">
    <source>
        <dbReference type="ARBA" id="ARBA00022692"/>
    </source>
</evidence>